<dbReference type="InterPro" id="IPR003156">
    <property type="entry name" value="DHHA1_dom"/>
</dbReference>
<reference evidence="17" key="1">
    <citation type="submission" date="2020-10" db="EMBL/GenBank/DDBJ databases">
        <authorList>
            <person name="Gilroy R."/>
        </authorList>
    </citation>
    <scope>NUCLEOTIDE SEQUENCE</scope>
    <source>
        <strain evidence="17">ChiSxjej2B14-8506</strain>
    </source>
</reference>
<dbReference type="GO" id="GO:0005524">
    <property type="term" value="F:ATP binding"/>
    <property type="evidence" value="ECO:0007669"/>
    <property type="project" value="UniProtKB-KW"/>
</dbReference>
<dbReference type="Gene3D" id="3.10.310.40">
    <property type="match status" value="1"/>
</dbReference>
<dbReference type="Pfam" id="PF01411">
    <property type="entry name" value="tRNA-synt_2c"/>
    <property type="match status" value="1"/>
</dbReference>
<comment type="caution">
    <text evidence="17">The sequence shown here is derived from an EMBL/GenBank/DDBJ whole genome shotgun (WGS) entry which is preliminary data.</text>
</comment>
<keyword evidence="7" id="KW-0436">Ligase</keyword>
<evidence type="ECO:0000256" key="10">
    <source>
        <dbReference type="ARBA" id="ARBA00022833"/>
    </source>
</evidence>
<dbReference type="FunFam" id="3.10.310.40:FF:000001">
    <property type="entry name" value="Alanine--tRNA ligase"/>
    <property type="match status" value="1"/>
</dbReference>
<evidence type="ECO:0000256" key="15">
    <source>
        <dbReference type="ARBA" id="ARBA00032577"/>
    </source>
</evidence>
<keyword evidence="9" id="KW-0547">Nucleotide-binding</keyword>
<dbReference type="GO" id="GO:0002161">
    <property type="term" value="F:aminoacyl-tRNA deacylase activity"/>
    <property type="evidence" value="ECO:0007669"/>
    <property type="project" value="UniProtKB-ARBA"/>
</dbReference>
<evidence type="ECO:0000256" key="1">
    <source>
        <dbReference type="ARBA" id="ARBA00001947"/>
    </source>
</evidence>
<comment type="subcellular location">
    <subcellularLocation>
        <location evidence="2">Cytoplasm</location>
    </subcellularLocation>
</comment>
<dbReference type="EC" id="6.1.1.7" evidence="4"/>
<evidence type="ECO:0000256" key="9">
    <source>
        <dbReference type="ARBA" id="ARBA00022741"/>
    </source>
</evidence>
<organism evidence="17 18">
    <name type="scientific">Candidatus Fimadaptatus faecigallinarum</name>
    <dbReference type="NCBI Taxonomy" id="2840814"/>
    <lineage>
        <taxon>Bacteria</taxon>
        <taxon>Bacillati</taxon>
        <taxon>Bacillota</taxon>
        <taxon>Clostridia</taxon>
        <taxon>Eubacteriales</taxon>
        <taxon>Candidatus Fimadaptatus</taxon>
    </lineage>
</organism>
<evidence type="ECO:0000313" key="18">
    <source>
        <dbReference type="Proteomes" id="UP000824123"/>
    </source>
</evidence>
<keyword evidence="8" id="KW-0479">Metal-binding</keyword>
<keyword evidence="6" id="KW-0820">tRNA-binding</keyword>
<dbReference type="EMBL" id="DVNK01000051">
    <property type="protein sequence ID" value="HIU47252.1"/>
    <property type="molecule type" value="Genomic_DNA"/>
</dbReference>
<gene>
    <name evidence="17" type="ORF">IAC59_08330</name>
</gene>
<dbReference type="Gene3D" id="3.30.980.10">
    <property type="entry name" value="Threonyl-trna Synthetase, Chain A, domain 2"/>
    <property type="match status" value="1"/>
</dbReference>
<dbReference type="Proteomes" id="UP000824123">
    <property type="component" value="Unassembled WGS sequence"/>
</dbReference>
<sequence>MTHKLFHDDVTIREFDAQVLSCKALDDGRYAVVLDRTAFYAEAGGQPCDLGTLGGAQVLDVQEEGEDICHIVDAPLSGTVHGAIDWARRFSNMQQHGGQHLLSWAIYKRFGGYTYGLHIGAQECTIDTDLKQAPSREQLNQLEQDVNELIWRDLPVRQWFPSDEELATLPLRKRPTVSENIRIVMTGDFECVACCGTHPTSSGQIGLIAVLGAHPARGKTRFSFLCGSRAYQRLHDEALACRDAGLLLSATHEDLVEATQRVLDEARERGHEVAVLRQAELMRELPELLNSAQDVQGVRVVAHRFDKAGREALIRAASELIEQPGTVALLMAGSADSAGDIAVFARADDVQGDMGRFMRAALSEYGGRGGGRPNFAQGGAPAQLDAAAILSEYSKLGGQ</sequence>
<evidence type="ECO:0000256" key="4">
    <source>
        <dbReference type="ARBA" id="ARBA00013168"/>
    </source>
</evidence>
<dbReference type="GO" id="GO:0006419">
    <property type="term" value="P:alanyl-tRNA aminoacylation"/>
    <property type="evidence" value="ECO:0007669"/>
    <property type="project" value="InterPro"/>
</dbReference>
<feature type="domain" description="Alanyl-transfer RNA synthetases family profile" evidence="16">
    <location>
        <begin position="1"/>
        <end position="236"/>
    </location>
</feature>
<keyword evidence="14" id="KW-0030">Aminoacyl-tRNA synthetase</keyword>
<protein>
    <recommendedName>
        <fullName evidence="5">Alanine--tRNA ligase</fullName>
        <ecNumber evidence="4">6.1.1.7</ecNumber>
    </recommendedName>
    <alternativeName>
        <fullName evidence="15">Alanyl-tRNA synthetase</fullName>
    </alternativeName>
</protein>
<evidence type="ECO:0000256" key="7">
    <source>
        <dbReference type="ARBA" id="ARBA00022598"/>
    </source>
</evidence>
<dbReference type="InterPro" id="IPR018163">
    <property type="entry name" value="Thr/Ala-tRNA-synth_IIc_edit"/>
</dbReference>
<dbReference type="GO" id="GO:0046872">
    <property type="term" value="F:metal ion binding"/>
    <property type="evidence" value="ECO:0007669"/>
    <property type="project" value="UniProtKB-KW"/>
</dbReference>
<evidence type="ECO:0000256" key="12">
    <source>
        <dbReference type="ARBA" id="ARBA00022884"/>
    </source>
</evidence>
<evidence type="ECO:0000256" key="11">
    <source>
        <dbReference type="ARBA" id="ARBA00022840"/>
    </source>
</evidence>
<accession>A0A9D1LST9</accession>
<dbReference type="Pfam" id="PF07973">
    <property type="entry name" value="tRNA_SAD"/>
    <property type="match status" value="1"/>
</dbReference>
<dbReference type="Pfam" id="PF02272">
    <property type="entry name" value="DHHA1"/>
    <property type="match status" value="1"/>
</dbReference>
<evidence type="ECO:0000256" key="2">
    <source>
        <dbReference type="ARBA" id="ARBA00004496"/>
    </source>
</evidence>
<evidence type="ECO:0000256" key="14">
    <source>
        <dbReference type="ARBA" id="ARBA00023146"/>
    </source>
</evidence>
<dbReference type="SUPFAM" id="SSF55186">
    <property type="entry name" value="ThrRS/AlaRS common domain"/>
    <property type="match status" value="1"/>
</dbReference>
<dbReference type="PROSITE" id="PS50860">
    <property type="entry name" value="AA_TRNA_LIGASE_II_ALA"/>
    <property type="match status" value="1"/>
</dbReference>
<dbReference type="InterPro" id="IPR009000">
    <property type="entry name" value="Transl_B-barrel_sf"/>
</dbReference>
<comment type="similarity">
    <text evidence="3">Belongs to the class-II aminoacyl-tRNA synthetase family.</text>
</comment>
<evidence type="ECO:0000256" key="3">
    <source>
        <dbReference type="ARBA" id="ARBA00008226"/>
    </source>
</evidence>
<dbReference type="InterPro" id="IPR018165">
    <property type="entry name" value="Ala-tRNA-synth_IIc_core"/>
</dbReference>
<evidence type="ECO:0000256" key="5">
    <source>
        <dbReference type="ARBA" id="ARBA00017959"/>
    </source>
</evidence>
<dbReference type="GO" id="GO:0004813">
    <property type="term" value="F:alanine-tRNA ligase activity"/>
    <property type="evidence" value="ECO:0007669"/>
    <property type="project" value="UniProtKB-EC"/>
</dbReference>
<evidence type="ECO:0000313" key="17">
    <source>
        <dbReference type="EMBL" id="HIU47252.1"/>
    </source>
</evidence>
<keyword evidence="12" id="KW-0694">RNA-binding</keyword>
<dbReference type="InterPro" id="IPR012947">
    <property type="entry name" value="tRNA_SAD"/>
</dbReference>
<evidence type="ECO:0000259" key="16">
    <source>
        <dbReference type="PROSITE" id="PS50860"/>
    </source>
</evidence>
<dbReference type="PANTHER" id="PTHR43462">
    <property type="entry name" value="ALANYL-TRNA EDITING PROTEIN"/>
    <property type="match status" value="1"/>
</dbReference>
<dbReference type="GO" id="GO:0000049">
    <property type="term" value="F:tRNA binding"/>
    <property type="evidence" value="ECO:0007669"/>
    <property type="project" value="UniProtKB-KW"/>
</dbReference>
<dbReference type="GO" id="GO:0005737">
    <property type="term" value="C:cytoplasm"/>
    <property type="evidence" value="ECO:0007669"/>
    <property type="project" value="UniProtKB-SubCell"/>
</dbReference>
<dbReference type="SMART" id="SM00863">
    <property type="entry name" value="tRNA_SAD"/>
    <property type="match status" value="1"/>
</dbReference>
<evidence type="ECO:0000256" key="6">
    <source>
        <dbReference type="ARBA" id="ARBA00022555"/>
    </source>
</evidence>
<evidence type="ECO:0000256" key="8">
    <source>
        <dbReference type="ARBA" id="ARBA00022723"/>
    </source>
</evidence>
<dbReference type="PANTHER" id="PTHR43462:SF1">
    <property type="entry name" value="ALANYL-TRNA EDITING PROTEIN AARSD1"/>
    <property type="match status" value="1"/>
</dbReference>
<proteinExistence type="inferred from homology"/>
<name>A0A9D1LST9_9FIRM</name>
<keyword evidence="13" id="KW-0648">Protein biosynthesis</keyword>
<keyword evidence="10" id="KW-0862">Zinc</keyword>
<comment type="cofactor">
    <cofactor evidence="1">
        <name>Zn(2+)</name>
        <dbReference type="ChEBI" id="CHEBI:29105"/>
    </cofactor>
</comment>
<dbReference type="SUPFAM" id="SSF50447">
    <property type="entry name" value="Translation proteins"/>
    <property type="match status" value="1"/>
</dbReference>
<dbReference type="AlphaFoldDB" id="A0A9D1LST9"/>
<reference evidence="17" key="2">
    <citation type="journal article" date="2021" name="PeerJ">
        <title>Extensive microbial diversity within the chicken gut microbiome revealed by metagenomics and culture.</title>
        <authorList>
            <person name="Gilroy R."/>
            <person name="Ravi A."/>
            <person name="Getino M."/>
            <person name="Pursley I."/>
            <person name="Horton D.L."/>
            <person name="Alikhan N.F."/>
            <person name="Baker D."/>
            <person name="Gharbi K."/>
            <person name="Hall N."/>
            <person name="Watson M."/>
            <person name="Adriaenssens E.M."/>
            <person name="Foster-Nyarko E."/>
            <person name="Jarju S."/>
            <person name="Secka A."/>
            <person name="Antonio M."/>
            <person name="Oren A."/>
            <person name="Chaudhuri R.R."/>
            <person name="La Ragione R."/>
            <person name="Hildebrand F."/>
            <person name="Pallen M.J."/>
        </authorList>
    </citation>
    <scope>NUCLEOTIDE SEQUENCE</scope>
    <source>
        <strain evidence="17">ChiSxjej2B14-8506</strain>
    </source>
</reference>
<dbReference type="InterPro" id="IPR018164">
    <property type="entry name" value="Ala-tRNA-synth_IIc_N"/>
</dbReference>
<evidence type="ECO:0000256" key="13">
    <source>
        <dbReference type="ARBA" id="ARBA00022917"/>
    </source>
</evidence>
<dbReference type="InterPro" id="IPR051335">
    <property type="entry name" value="Alanyl-tRNA_Editing_Enzymes"/>
</dbReference>
<keyword evidence="11" id="KW-0067">ATP-binding</keyword>
<dbReference type="Gene3D" id="2.40.30.130">
    <property type="match status" value="1"/>
</dbReference>